<proteinExistence type="predicted"/>
<dbReference type="InterPro" id="IPR046254">
    <property type="entry name" value="DUF6287"/>
</dbReference>
<gene>
    <name evidence="2" type="ORF">G6R28_06140</name>
</gene>
<dbReference type="RefSeq" id="WP_213793357.1">
    <property type="nucleotide sequence ID" value="NZ_JAAMFJ010000007.1"/>
</dbReference>
<accession>A0ABS5QUE0</accession>
<dbReference type="Pfam" id="PF19804">
    <property type="entry name" value="DUF6287"/>
    <property type="match status" value="1"/>
</dbReference>
<reference evidence="2 3" key="1">
    <citation type="submission" date="2020-02" db="EMBL/GenBank/DDBJ databases">
        <title>Fructobacillus sp. isolated from paper mulberry of Taiwan.</title>
        <authorList>
            <person name="Lin S.-T."/>
        </authorList>
    </citation>
    <scope>NUCLEOTIDE SEQUENCE [LARGE SCALE GENOMIC DNA]</scope>
    <source>
        <strain evidence="2 3">M1-21</strain>
    </source>
</reference>
<protein>
    <submittedName>
        <fullName evidence="2">DUF3237 domain-containing protein</fullName>
    </submittedName>
</protein>
<keyword evidence="3" id="KW-1185">Reference proteome</keyword>
<comment type="caution">
    <text evidence="2">The sequence shown here is derived from an EMBL/GenBank/DDBJ whole genome shotgun (WGS) entry which is preliminary data.</text>
</comment>
<name>A0ABS5QUE0_9LACO</name>
<dbReference type="Proteomes" id="UP000735205">
    <property type="component" value="Unassembled WGS sequence"/>
</dbReference>
<feature type="domain" description="DUF6287" evidence="1">
    <location>
        <begin position="57"/>
        <end position="89"/>
    </location>
</feature>
<sequence>MLTKASKIAIAAVGAVVVIGGASFGYAAGQSHHNGNKTTATVTKTKKSATSDKKATGMDLTAISKGDFSSVEGTWKNSKGDSFTFDKNGLVSATYSGQTTTDQMVYIKSVGSIHGAEEKDGMLKSFIGPKNTDDIGPSGAVDTYFIPKGTKLEGTTNDSVDRIYYGQQVSDDAVFYKQSQADAAQAASVDKLSTKEKQALVLLGMPDKFHSDYGETNVDMMLSGKLHTTIMKMNFEDVDSTFNGVKIVPNDGHPDEQVLRLQNVPQDIQDNNRADTMGVYTIDGDTVTYRVEGTRTGGESEEIRKGKVVGTASLSALYKQYKNSDKLKQMEAIIED</sequence>
<organism evidence="2 3">
    <name type="scientific">Fructobacillus papyrifericola</name>
    <dbReference type="NCBI Taxonomy" id="2713172"/>
    <lineage>
        <taxon>Bacteria</taxon>
        <taxon>Bacillati</taxon>
        <taxon>Bacillota</taxon>
        <taxon>Bacilli</taxon>
        <taxon>Lactobacillales</taxon>
        <taxon>Lactobacillaceae</taxon>
        <taxon>Fructobacillus</taxon>
    </lineage>
</organism>
<evidence type="ECO:0000313" key="2">
    <source>
        <dbReference type="EMBL" id="MBS9336808.1"/>
    </source>
</evidence>
<evidence type="ECO:0000313" key="3">
    <source>
        <dbReference type="Proteomes" id="UP000735205"/>
    </source>
</evidence>
<evidence type="ECO:0000259" key="1">
    <source>
        <dbReference type="Pfam" id="PF19804"/>
    </source>
</evidence>
<dbReference type="EMBL" id="JAAMFJ010000007">
    <property type="protein sequence ID" value="MBS9336808.1"/>
    <property type="molecule type" value="Genomic_DNA"/>
</dbReference>